<protein>
    <recommendedName>
        <fullName evidence="3">DUF2292 domain-containing protein</fullName>
    </recommendedName>
</protein>
<gene>
    <name evidence="1" type="ORF">HNQ92_004466</name>
</gene>
<keyword evidence="2" id="KW-1185">Reference proteome</keyword>
<dbReference type="EMBL" id="JACHGF010000009">
    <property type="protein sequence ID" value="MBB5286306.1"/>
    <property type="molecule type" value="Genomic_DNA"/>
</dbReference>
<name>A0A840TPQ3_9BACT</name>
<reference evidence="1 2" key="1">
    <citation type="submission" date="2020-08" db="EMBL/GenBank/DDBJ databases">
        <title>Genomic Encyclopedia of Type Strains, Phase IV (KMG-IV): sequencing the most valuable type-strain genomes for metagenomic binning, comparative biology and taxonomic classification.</title>
        <authorList>
            <person name="Goeker M."/>
        </authorList>
    </citation>
    <scope>NUCLEOTIDE SEQUENCE [LARGE SCALE GENOMIC DNA]</scope>
    <source>
        <strain evidence="1 2">DSM 105074</strain>
    </source>
</reference>
<sequence length="50" mass="5834">MDNKELREKIISGLELSFKRLVISKSKEDKELVFSKDGKIVKIKARDLEK</sequence>
<organism evidence="1 2">
    <name type="scientific">Rhabdobacter roseus</name>
    <dbReference type="NCBI Taxonomy" id="1655419"/>
    <lineage>
        <taxon>Bacteria</taxon>
        <taxon>Pseudomonadati</taxon>
        <taxon>Bacteroidota</taxon>
        <taxon>Cytophagia</taxon>
        <taxon>Cytophagales</taxon>
        <taxon>Cytophagaceae</taxon>
        <taxon>Rhabdobacter</taxon>
    </lineage>
</organism>
<proteinExistence type="predicted"/>
<dbReference type="AlphaFoldDB" id="A0A840TPQ3"/>
<dbReference type="Proteomes" id="UP000557307">
    <property type="component" value="Unassembled WGS sequence"/>
</dbReference>
<evidence type="ECO:0008006" key="3">
    <source>
        <dbReference type="Google" id="ProtNLM"/>
    </source>
</evidence>
<evidence type="ECO:0000313" key="2">
    <source>
        <dbReference type="Proteomes" id="UP000557307"/>
    </source>
</evidence>
<dbReference type="RefSeq" id="WP_184177335.1">
    <property type="nucleotide sequence ID" value="NZ_JACHGF010000009.1"/>
</dbReference>
<accession>A0A840TPQ3</accession>
<comment type="caution">
    <text evidence="1">The sequence shown here is derived from an EMBL/GenBank/DDBJ whole genome shotgun (WGS) entry which is preliminary data.</text>
</comment>
<evidence type="ECO:0000313" key="1">
    <source>
        <dbReference type="EMBL" id="MBB5286306.1"/>
    </source>
</evidence>